<reference evidence="1 2" key="1">
    <citation type="journal article" date="2013" name="Front. Microbiol.">
        <title>The genome of Nitrospina gracilis illuminates the metabolism and evolution of the major marine nitrite oxidizer.</title>
        <authorList>
            <person name="Luecker S."/>
            <person name="Nowka B."/>
            <person name="Rattei T."/>
            <person name="Spieck E."/>
            <person name="and Daims H."/>
        </authorList>
    </citation>
    <scope>NUCLEOTIDE SEQUENCE [LARGE SCALE GENOMIC DNA]</scope>
    <source>
        <strain evidence="1 2">3/211</strain>
    </source>
</reference>
<proteinExistence type="predicted"/>
<comment type="caution">
    <text evidence="1">The sequence shown here is derived from an EMBL/GenBank/DDBJ whole genome shotgun (WGS) entry which is preliminary data.</text>
</comment>
<dbReference type="Proteomes" id="UP000011704">
    <property type="component" value="Unassembled WGS sequence"/>
</dbReference>
<keyword evidence="2" id="KW-1185">Reference proteome</keyword>
<dbReference type="HOGENOM" id="CLU_3366073_0_0_0"/>
<dbReference type="EMBL" id="CAQJ01000021">
    <property type="protein sequence ID" value="CCQ89925.1"/>
    <property type="molecule type" value="Genomic_DNA"/>
</dbReference>
<evidence type="ECO:0000313" key="1">
    <source>
        <dbReference type="EMBL" id="CCQ89925.1"/>
    </source>
</evidence>
<gene>
    <name evidence="1" type="ORF">NITGR_190035</name>
</gene>
<evidence type="ECO:0000313" key="2">
    <source>
        <dbReference type="Proteomes" id="UP000011704"/>
    </source>
</evidence>
<dbReference type="AlphaFoldDB" id="M1YHH3"/>
<organism evidence="1 2">
    <name type="scientific">Nitrospina gracilis (strain 3/211)</name>
    <dbReference type="NCBI Taxonomy" id="1266370"/>
    <lineage>
        <taxon>Bacteria</taxon>
        <taxon>Pseudomonadati</taxon>
        <taxon>Nitrospinota/Tectimicrobiota group</taxon>
        <taxon>Nitrospinota</taxon>
        <taxon>Nitrospinia</taxon>
        <taxon>Nitrospinales</taxon>
        <taxon>Nitrospinaceae</taxon>
        <taxon>Nitrospina</taxon>
    </lineage>
</organism>
<dbReference type="InParanoid" id="M1YHH3"/>
<name>M1YHH3_NITG3</name>
<accession>M1YHH3</accession>
<sequence>MLIFYLFLLTLGAAGELFEIEAILNLPLFLPPGKF</sequence>
<protein>
    <submittedName>
        <fullName evidence="1">Uncharacterized protein</fullName>
    </submittedName>
</protein>